<evidence type="ECO:0000256" key="6">
    <source>
        <dbReference type="ARBA" id="ARBA00023211"/>
    </source>
</evidence>
<keyword evidence="10" id="KW-1185">Reference proteome</keyword>
<dbReference type="GO" id="GO:0046872">
    <property type="term" value="F:metal ion binding"/>
    <property type="evidence" value="ECO:0007669"/>
    <property type="project" value="UniProtKB-UniRule"/>
</dbReference>
<dbReference type="Proteomes" id="UP000678499">
    <property type="component" value="Unassembled WGS sequence"/>
</dbReference>
<evidence type="ECO:0000313" key="9">
    <source>
        <dbReference type="EMBL" id="CAD7272851.1"/>
    </source>
</evidence>
<evidence type="ECO:0000256" key="1">
    <source>
        <dbReference type="ARBA" id="ARBA00001936"/>
    </source>
</evidence>
<dbReference type="InterPro" id="IPR001932">
    <property type="entry name" value="PPM-type_phosphatase-like_dom"/>
</dbReference>
<dbReference type="Gene3D" id="3.60.40.10">
    <property type="entry name" value="PPM-type phosphatase domain"/>
    <property type="match status" value="1"/>
</dbReference>
<evidence type="ECO:0000256" key="5">
    <source>
        <dbReference type="ARBA" id="ARBA00022912"/>
    </source>
</evidence>
<dbReference type="InterPro" id="IPR036457">
    <property type="entry name" value="PPM-type-like_dom_sf"/>
</dbReference>
<proteinExistence type="inferred from homology"/>
<dbReference type="SMART" id="SM00331">
    <property type="entry name" value="PP2C_SIG"/>
    <property type="match status" value="1"/>
</dbReference>
<keyword evidence="6 7" id="KW-0464">Manganese</keyword>
<gene>
    <name evidence="9" type="ORF">NMOB1V02_LOCUS768</name>
</gene>
<evidence type="ECO:0000259" key="8">
    <source>
        <dbReference type="PROSITE" id="PS51746"/>
    </source>
</evidence>
<evidence type="ECO:0000256" key="7">
    <source>
        <dbReference type="RuleBase" id="RU366020"/>
    </source>
</evidence>
<protein>
    <recommendedName>
        <fullName evidence="7">Protein phosphatase</fullName>
        <ecNumber evidence="7">3.1.3.16</ecNumber>
    </recommendedName>
</protein>
<dbReference type="PANTHER" id="PTHR12320:SF1">
    <property type="entry name" value="PROTEIN PHOSPHATASE PTC7 HOMOLOG"/>
    <property type="match status" value="1"/>
</dbReference>
<dbReference type="EMBL" id="CAJPEX010000070">
    <property type="protein sequence ID" value="CAG0913003.1"/>
    <property type="molecule type" value="Genomic_DNA"/>
</dbReference>
<evidence type="ECO:0000256" key="2">
    <source>
        <dbReference type="ARBA" id="ARBA00001946"/>
    </source>
</evidence>
<keyword evidence="4 7" id="KW-0460">Magnesium</keyword>
<keyword evidence="7" id="KW-0479">Metal-binding</keyword>
<comment type="cofactor">
    <cofactor evidence="1 7">
        <name>Mn(2+)</name>
        <dbReference type="ChEBI" id="CHEBI:29035"/>
    </cofactor>
</comment>
<dbReference type="PROSITE" id="PS51746">
    <property type="entry name" value="PPM_2"/>
    <property type="match status" value="1"/>
</dbReference>
<feature type="domain" description="PPM-type phosphatase" evidence="8">
    <location>
        <begin position="41"/>
        <end position="300"/>
    </location>
</feature>
<dbReference type="SMART" id="SM00332">
    <property type="entry name" value="PP2Cc"/>
    <property type="match status" value="1"/>
</dbReference>
<dbReference type="EC" id="3.1.3.16" evidence="7"/>
<sequence>MMRGVWSLGGLVTRAVRFAWRESATEASDDTVEGLRLVHAVAGFPKDQVDACRDGRCGDDAYFFASNAHADIMGVADGVGGWRQQGVNPAAFSTALLRIAKRLAEAGRAPPTSPKTLLQLAFMDVRETKGDAFGSSTACLVSLDRQSAILHTANLGDSGVMVVRNGRLVLRSQEQQHQFNTPFQLCHPPPGFYLMISDSPENAEGVSMAVIPGDVILVGTDGVFDNLPDSWLVPRLSALHASYADATAVQETADLIARRAHELSRDANYASPFAVNARAAGFINEVGGKIDDITVLLATVAAGSPKENL</sequence>
<dbReference type="Pfam" id="PF07228">
    <property type="entry name" value="SpoIIE"/>
    <property type="match status" value="1"/>
</dbReference>
<dbReference type="GO" id="GO:0005739">
    <property type="term" value="C:mitochondrion"/>
    <property type="evidence" value="ECO:0007669"/>
    <property type="project" value="TreeGrafter"/>
</dbReference>
<evidence type="ECO:0000256" key="4">
    <source>
        <dbReference type="ARBA" id="ARBA00022842"/>
    </source>
</evidence>
<name>A0A7R9BCY3_9CRUS</name>
<dbReference type="EMBL" id="OA882107">
    <property type="protein sequence ID" value="CAD7272851.1"/>
    <property type="molecule type" value="Genomic_DNA"/>
</dbReference>
<dbReference type="GO" id="GO:0004722">
    <property type="term" value="F:protein serine/threonine phosphatase activity"/>
    <property type="evidence" value="ECO:0007669"/>
    <property type="project" value="UniProtKB-EC"/>
</dbReference>
<comment type="cofactor">
    <cofactor evidence="2 7">
        <name>Mg(2+)</name>
        <dbReference type="ChEBI" id="CHEBI:18420"/>
    </cofactor>
</comment>
<keyword evidence="5 7" id="KW-0904">Protein phosphatase</keyword>
<dbReference type="InterPro" id="IPR039123">
    <property type="entry name" value="PPTC7"/>
</dbReference>
<dbReference type="AlphaFoldDB" id="A0A7R9BCY3"/>
<comment type="catalytic activity">
    <reaction evidence="7">
        <text>O-phospho-L-threonyl-[protein] + H2O = L-threonyl-[protein] + phosphate</text>
        <dbReference type="Rhea" id="RHEA:47004"/>
        <dbReference type="Rhea" id="RHEA-COMP:11060"/>
        <dbReference type="Rhea" id="RHEA-COMP:11605"/>
        <dbReference type="ChEBI" id="CHEBI:15377"/>
        <dbReference type="ChEBI" id="CHEBI:30013"/>
        <dbReference type="ChEBI" id="CHEBI:43474"/>
        <dbReference type="ChEBI" id="CHEBI:61977"/>
        <dbReference type="EC" id="3.1.3.16"/>
    </reaction>
</comment>
<dbReference type="PANTHER" id="PTHR12320">
    <property type="entry name" value="PROTEIN PHOSPHATASE 2C"/>
    <property type="match status" value="1"/>
</dbReference>
<organism evidence="9">
    <name type="scientific">Notodromas monacha</name>
    <dbReference type="NCBI Taxonomy" id="399045"/>
    <lineage>
        <taxon>Eukaryota</taxon>
        <taxon>Metazoa</taxon>
        <taxon>Ecdysozoa</taxon>
        <taxon>Arthropoda</taxon>
        <taxon>Crustacea</taxon>
        <taxon>Oligostraca</taxon>
        <taxon>Ostracoda</taxon>
        <taxon>Podocopa</taxon>
        <taxon>Podocopida</taxon>
        <taxon>Cypridocopina</taxon>
        <taxon>Cypridoidea</taxon>
        <taxon>Cyprididae</taxon>
        <taxon>Notodromas</taxon>
    </lineage>
</organism>
<dbReference type="SUPFAM" id="SSF81606">
    <property type="entry name" value="PP2C-like"/>
    <property type="match status" value="1"/>
</dbReference>
<accession>A0A7R9BCY3</accession>
<dbReference type="OrthoDB" id="60843at2759"/>
<comment type="catalytic activity">
    <reaction evidence="7">
        <text>O-phospho-L-seryl-[protein] + H2O = L-seryl-[protein] + phosphate</text>
        <dbReference type="Rhea" id="RHEA:20629"/>
        <dbReference type="Rhea" id="RHEA-COMP:9863"/>
        <dbReference type="Rhea" id="RHEA-COMP:11604"/>
        <dbReference type="ChEBI" id="CHEBI:15377"/>
        <dbReference type="ChEBI" id="CHEBI:29999"/>
        <dbReference type="ChEBI" id="CHEBI:43474"/>
        <dbReference type="ChEBI" id="CHEBI:83421"/>
        <dbReference type="EC" id="3.1.3.16"/>
    </reaction>
</comment>
<keyword evidence="7" id="KW-0378">Hydrolase</keyword>
<comment type="similarity">
    <text evidence="3 7">Belongs to the PP2C family.</text>
</comment>
<reference evidence="9" key="1">
    <citation type="submission" date="2020-11" db="EMBL/GenBank/DDBJ databases">
        <authorList>
            <person name="Tran Van P."/>
        </authorList>
    </citation>
    <scope>NUCLEOTIDE SEQUENCE</scope>
</reference>
<evidence type="ECO:0000313" key="10">
    <source>
        <dbReference type="Proteomes" id="UP000678499"/>
    </source>
</evidence>
<evidence type="ECO:0000256" key="3">
    <source>
        <dbReference type="ARBA" id="ARBA00006702"/>
    </source>
</evidence>